<organism evidence="1 2">
    <name type="scientific">Batillaria attramentaria</name>
    <dbReference type="NCBI Taxonomy" id="370345"/>
    <lineage>
        <taxon>Eukaryota</taxon>
        <taxon>Metazoa</taxon>
        <taxon>Spiralia</taxon>
        <taxon>Lophotrochozoa</taxon>
        <taxon>Mollusca</taxon>
        <taxon>Gastropoda</taxon>
        <taxon>Caenogastropoda</taxon>
        <taxon>Sorbeoconcha</taxon>
        <taxon>Cerithioidea</taxon>
        <taxon>Batillariidae</taxon>
        <taxon>Batillaria</taxon>
    </lineage>
</organism>
<evidence type="ECO:0000313" key="1">
    <source>
        <dbReference type="EMBL" id="KAK7491344.1"/>
    </source>
</evidence>
<gene>
    <name evidence="1" type="ORF">BaRGS_00017445</name>
</gene>
<proteinExistence type="predicted"/>
<dbReference type="AlphaFoldDB" id="A0ABD0KW53"/>
<feature type="non-terminal residue" evidence="1">
    <location>
        <position position="72"/>
    </location>
</feature>
<name>A0ABD0KW53_9CAEN</name>
<dbReference type="Proteomes" id="UP001519460">
    <property type="component" value="Unassembled WGS sequence"/>
</dbReference>
<keyword evidence="2" id="KW-1185">Reference proteome</keyword>
<reference evidence="1 2" key="1">
    <citation type="journal article" date="2023" name="Sci. Data">
        <title>Genome assembly of the Korean intertidal mud-creeper Batillaria attramentaria.</title>
        <authorList>
            <person name="Patra A.K."/>
            <person name="Ho P.T."/>
            <person name="Jun S."/>
            <person name="Lee S.J."/>
            <person name="Kim Y."/>
            <person name="Won Y.J."/>
        </authorList>
    </citation>
    <scope>NUCLEOTIDE SEQUENCE [LARGE SCALE GENOMIC DNA]</scope>
    <source>
        <strain evidence="1">Wonlab-2016</strain>
    </source>
</reference>
<protein>
    <submittedName>
        <fullName evidence="1">Uncharacterized protein</fullName>
    </submittedName>
</protein>
<accession>A0ABD0KW53</accession>
<dbReference type="EMBL" id="JACVVK020000116">
    <property type="protein sequence ID" value="KAK7491344.1"/>
    <property type="molecule type" value="Genomic_DNA"/>
</dbReference>
<comment type="caution">
    <text evidence="1">The sequence shown here is derived from an EMBL/GenBank/DDBJ whole genome shotgun (WGS) entry which is preliminary data.</text>
</comment>
<sequence length="72" mass="8066">MRRPPVTRTGKWSSNPVICHLAEIQCCLYWQCPSVIRTEIAIQACDLTSRRSSALTPLSVCDAMRMSVNKQG</sequence>
<evidence type="ECO:0000313" key="2">
    <source>
        <dbReference type="Proteomes" id="UP001519460"/>
    </source>
</evidence>